<evidence type="ECO:0000256" key="1">
    <source>
        <dbReference type="SAM" id="MobiDB-lite"/>
    </source>
</evidence>
<evidence type="ECO:0000313" key="3">
    <source>
        <dbReference type="EMBL" id="JAD13158.1"/>
    </source>
</evidence>
<evidence type="ECO:0000256" key="2">
    <source>
        <dbReference type="SAM" id="SignalP"/>
    </source>
</evidence>
<dbReference type="EMBL" id="GBXI01001134">
    <property type="protein sequence ID" value="JAD13158.1"/>
    <property type="molecule type" value="Transcribed_RNA"/>
</dbReference>
<keyword evidence="2" id="KW-0732">Signal</keyword>
<protein>
    <submittedName>
        <fullName evidence="3">Myosin-IB</fullName>
    </submittedName>
</protein>
<dbReference type="AlphaFoldDB" id="A0A0A1XRH1"/>
<sequence length="99" mass="11085">TLLASWMLQNFLMTATIRTMLNLQLQLSHLLQLKVRTPMPLGHEATTEGPNDKLLTQNPLNAIFTTEDNNKNSNKSNFQPATKTTTEFGIVSEERGKGK</sequence>
<feature type="non-terminal residue" evidence="3">
    <location>
        <position position="1"/>
    </location>
</feature>
<feature type="chain" id="PRO_5001995311" evidence="2">
    <location>
        <begin position="20"/>
        <end position="99"/>
    </location>
</feature>
<feature type="signal peptide" evidence="2">
    <location>
        <begin position="1"/>
        <end position="19"/>
    </location>
</feature>
<reference evidence="3" key="2">
    <citation type="journal article" date="2015" name="Gigascience">
        <title>Reconstructing a comprehensive transcriptome assembly of a white-pupal translocated strain of the pest fruit fly Bactrocera cucurbitae.</title>
        <authorList>
            <person name="Sim S.B."/>
            <person name="Calla B."/>
            <person name="Hall B."/>
            <person name="DeRego T."/>
            <person name="Geib S.M."/>
        </authorList>
    </citation>
    <scope>NUCLEOTIDE SEQUENCE</scope>
</reference>
<reference evidence="3" key="1">
    <citation type="submission" date="2014-11" db="EMBL/GenBank/DDBJ databases">
        <authorList>
            <person name="Geib S."/>
        </authorList>
    </citation>
    <scope>NUCLEOTIDE SEQUENCE</scope>
</reference>
<organism evidence="3">
    <name type="scientific">Zeugodacus cucurbitae</name>
    <name type="common">Melon fruit fly</name>
    <name type="synonym">Bactrocera cucurbitae</name>
    <dbReference type="NCBI Taxonomy" id="28588"/>
    <lineage>
        <taxon>Eukaryota</taxon>
        <taxon>Metazoa</taxon>
        <taxon>Ecdysozoa</taxon>
        <taxon>Arthropoda</taxon>
        <taxon>Hexapoda</taxon>
        <taxon>Insecta</taxon>
        <taxon>Pterygota</taxon>
        <taxon>Neoptera</taxon>
        <taxon>Endopterygota</taxon>
        <taxon>Diptera</taxon>
        <taxon>Brachycera</taxon>
        <taxon>Muscomorpha</taxon>
        <taxon>Tephritoidea</taxon>
        <taxon>Tephritidae</taxon>
        <taxon>Zeugodacus</taxon>
        <taxon>Zeugodacus</taxon>
    </lineage>
</organism>
<name>A0A0A1XRH1_ZEUCU</name>
<accession>A0A0A1XRH1</accession>
<proteinExistence type="predicted"/>
<feature type="region of interest" description="Disordered" evidence="1">
    <location>
        <begin position="65"/>
        <end position="99"/>
    </location>
</feature>
<gene>
    <name evidence="3" type="primary">Myo61F_2</name>
    <name evidence="3" type="ORF">g.58033</name>
</gene>
<feature type="compositionally biased region" description="Polar residues" evidence="1">
    <location>
        <begin position="65"/>
        <end position="87"/>
    </location>
</feature>